<evidence type="ECO:0000256" key="1">
    <source>
        <dbReference type="SAM" id="Phobius"/>
    </source>
</evidence>
<dbReference type="RefSeq" id="WP_368497649.1">
    <property type="nucleotide sequence ID" value="NZ_CP162511.1"/>
</dbReference>
<dbReference type="EMBL" id="CP162511">
    <property type="protein sequence ID" value="XDI05265.1"/>
    <property type="molecule type" value="Genomic_DNA"/>
</dbReference>
<feature type="transmembrane region" description="Helical" evidence="1">
    <location>
        <begin position="12"/>
        <end position="36"/>
    </location>
</feature>
<keyword evidence="1" id="KW-0812">Transmembrane</keyword>
<evidence type="ECO:0008006" key="3">
    <source>
        <dbReference type="Google" id="ProtNLM"/>
    </source>
</evidence>
<dbReference type="AlphaFoldDB" id="A0AB39BFV7"/>
<organism evidence="2">
    <name type="scientific">Herbiconiux sp. A18JL235</name>
    <dbReference type="NCBI Taxonomy" id="3152363"/>
    <lineage>
        <taxon>Bacteria</taxon>
        <taxon>Bacillati</taxon>
        <taxon>Actinomycetota</taxon>
        <taxon>Actinomycetes</taxon>
        <taxon>Micrococcales</taxon>
        <taxon>Microbacteriaceae</taxon>
        <taxon>Herbiconiux</taxon>
    </lineage>
</organism>
<keyword evidence="1" id="KW-1133">Transmembrane helix</keyword>
<protein>
    <recommendedName>
        <fullName evidence="3">DUF4175 domain-containing protein</fullName>
    </recommendedName>
</protein>
<name>A0AB39BFV7_9MICO</name>
<evidence type="ECO:0000313" key="2">
    <source>
        <dbReference type="EMBL" id="XDI05265.1"/>
    </source>
</evidence>
<keyword evidence="1" id="KW-0472">Membrane</keyword>
<reference evidence="2" key="1">
    <citation type="submission" date="2024-05" db="EMBL/GenBank/DDBJ databases">
        <title>Herbiconiux sp. A18JL235.</title>
        <authorList>
            <person name="Zhang G."/>
        </authorList>
    </citation>
    <scope>NUCLEOTIDE SEQUENCE</scope>
    <source>
        <strain evidence="2">A18JL235</strain>
    </source>
</reference>
<feature type="transmembrane region" description="Helical" evidence="1">
    <location>
        <begin position="42"/>
        <end position="62"/>
    </location>
</feature>
<gene>
    <name evidence="2" type="ORF">ABFY20_18395</name>
</gene>
<accession>A0AB39BFV7</accession>
<proteinExistence type="predicted"/>
<sequence>MTSPEPLSPGRYRATLILGLVLAVVAFVIGLVVVVLNLNPLFGWFFLVVGAVVAVIAILQLVRQSRR</sequence>